<evidence type="ECO:0000256" key="4">
    <source>
        <dbReference type="ARBA" id="ARBA00022496"/>
    </source>
</evidence>
<keyword evidence="5 12" id="KW-0812">Transmembrane</keyword>
<accession>B1ZNH9</accession>
<dbReference type="eggNOG" id="COG1629">
    <property type="taxonomic scope" value="Bacteria"/>
</dbReference>
<evidence type="ECO:0000256" key="11">
    <source>
        <dbReference type="ARBA" id="ARBA00023237"/>
    </source>
</evidence>
<keyword evidence="11 12" id="KW-0998">Cell outer membrane</keyword>
<evidence type="ECO:0000256" key="3">
    <source>
        <dbReference type="ARBA" id="ARBA00022452"/>
    </source>
</evidence>
<comment type="similarity">
    <text evidence="12">Belongs to the TonB-dependent receptor family.</text>
</comment>
<dbReference type="InterPro" id="IPR010917">
    <property type="entry name" value="TonB_rcpt_CS"/>
</dbReference>
<dbReference type="GO" id="GO:0009279">
    <property type="term" value="C:cell outer membrane"/>
    <property type="evidence" value="ECO:0007669"/>
    <property type="project" value="UniProtKB-SubCell"/>
</dbReference>
<comment type="subcellular location">
    <subcellularLocation>
        <location evidence="1 12">Cell outer membrane</location>
        <topology evidence="1 12">Multi-pass membrane protein</topology>
    </subcellularLocation>
</comment>
<keyword evidence="6 13" id="KW-0732">Signal</keyword>
<dbReference type="AlphaFoldDB" id="B1ZNH9"/>
<dbReference type="Gene3D" id="2.40.170.20">
    <property type="entry name" value="TonB-dependent receptor, beta-barrel domain"/>
    <property type="match status" value="1"/>
</dbReference>
<sequence length="967" mass="107131">MNTHTPRKFLPALFLAPAIALSLSAQEAAPAPGEPASAQAVGADQPIVLERFTVDVTRDQGYVAVDSLAGGRTNTPIRLTPAAMSSVTRAFIDDLGIRDVREALRWAPNVLPEDPLAGRGFGGQAFQPWAFNFRGVGAGQQGGAGPTRNYFTFFENADAYNIERVEFTRGPNGILFGLGTVGGTLSTYTKVPRLDKTFISPAVIADDNGGLRFELDYNLAANDQLAIRLNALHDDGRGWRNGDDSQKRAIDLAFLYKLSDRTTLRLEIEGFRSTQTLISSTIGDKASGWDGQTASETWGALPIGSARTVKISAAGGWGDWLNAFPVYTPGLGKGLMLWAPWTNDPDPANPAQTVRTYHGGYASTSSLLDPGQALIWAPYKGWYPDQIKLPWETAYSSTAAIPLRPSREWTYGHGRGTNDYENLTAFIDHSFNESLDLQIGFFTYDTSTVAKDYEGTGGASVDINRQLPDGTSNPNFGKPFADFFLSKQTQDRSVDEIRAQLNYNYRGELFGAGFNQLLAVSASERRTKISARQYLGQIANSTWVDNPRDWVHNMIFGRIYLDRPNDFQDVPDVINGYSVAYLPKADGYWFDFDDKFDLTSYALFSNSRFFDEKLSVVLGVRYDSYDEDLRELRRGPDLSDRLVSESDSGTTYTAGAIYYFGWLGVFANYSENILPPSAGSQPYLSGSRPGPEQNQGYDYGLRISTKDGKYYANISRYDSQSQNRNVENPVDIRGVWQAYNIARGANRDDGFGAVAYSDTTAMDASGYEFEVTANPLSNLRLQASYSLPDTEIVDFYPMTRAHVQENLPTWQQQLDATTDPLHASDLRNAISRTQDKLAQSVAGAPQQRSVDYTASFFANYTFTNDMLDGFSFGAGASYTGKPYAATYAGEKYYGSSVHSVDAVLAYETTIGRAKARFAINVQNVFDYDEPLVLDYHNDYTDMSGRHIRNGYFYQTPRTFRFTARFTF</sequence>
<keyword evidence="15" id="KW-0675">Receptor</keyword>
<dbReference type="SUPFAM" id="SSF56935">
    <property type="entry name" value="Porins"/>
    <property type="match status" value="1"/>
</dbReference>
<evidence type="ECO:0000256" key="8">
    <source>
        <dbReference type="ARBA" id="ARBA00023065"/>
    </source>
</evidence>
<keyword evidence="2 12" id="KW-0813">Transport</keyword>
<keyword evidence="10 12" id="KW-0472">Membrane</keyword>
<feature type="domain" description="TonB-dependent receptor plug" evidence="14">
    <location>
        <begin position="78"/>
        <end position="184"/>
    </location>
</feature>
<dbReference type="STRING" id="452637.Oter_1125"/>
<keyword evidence="4" id="KW-0410">Iron transport</keyword>
<evidence type="ECO:0000256" key="12">
    <source>
        <dbReference type="PROSITE-ProRule" id="PRU01360"/>
    </source>
</evidence>
<dbReference type="Gene3D" id="2.170.130.10">
    <property type="entry name" value="TonB-dependent receptor, plug domain"/>
    <property type="match status" value="1"/>
</dbReference>
<dbReference type="PANTHER" id="PTHR32552">
    <property type="entry name" value="FERRICHROME IRON RECEPTOR-RELATED"/>
    <property type="match status" value="1"/>
</dbReference>
<dbReference type="InterPro" id="IPR012910">
    <property type="entry name" value="Plug_dom"/>
</dbReference>
<reference evidence="15 16" key="1">
    <citation type="journal article" date="2011" name="J. Bacteriol.">
        <title>Genome sequence of the verrucomicrobium Opitutus terrae PB90-1, an abundant inhabitant of rice paddy soil ecosystems.</title>
        <authorList>
            <person name="van Passel M.W."/>
            <person name="Kant R."/>
            <person name="Palva A."/>
            <person name="Copeland A."/>
            <person name="Lucas S."/>
            <person name="Lapidus A."/>
            <person name="Glavina del Rio T."/>
            <person name="Pitluck S."/>
            <person name="Goltsman E."/>
            <person name="Clum A."/>
            <person name="Sun H."/>
            <person name="Schmutz J."/>
            <person name="Larimer F.W."/>
            <person name="Land M.L."/>
            <person name="Hauser L."/>
            <person name="Kyrpides N."/>
            <person name="Mikhailova N."/>
            <person name="Richardson P.P."/>
            <person name="Janssen P.H."/>
            <person name="de Vos W.M."/>
            <person name="Smidt H."/>
        </authorList>
    </citation>
    <scope>NUCLEOTIDE SEQUENCE [LARGE SCALE GENOMIC DNA]</scope>
    <source>
        <strain evidence="16">DSM 11246 / JCM 15787 / PB90-1</strain>
    </source>
</reference>
<evidence type="ECO:0000256" key="2">
    <source>
        <dbReference type="ARBA" id="ARBA00022448"/>
    </source>
</evidence>
<organism evidence="15 16">
    <name type="scientific">Opitutus terrae (strain DSM 11246 / JCM 15787 / PB90-1)</name>
    <dbReference type="NCBI Taxonomy" id="452637"/>
    <lineage>
        <taxon>Bacteria</taxon>
        <taxon>Pseudomonadati</taxon>
        <taxon>Verrucomicrobiota</taxon>
        <taxon>Opitutia</taxon>
        <taxon>Opitutales</taxon>
        <taxon>Opitutaceae</taxon>
        <taxon>Opitutus</taxon>
    </lineage>
</organism>
<evidence type="ECO:0000313" key="15">
    <source>
        <dbReference type="EMBL" id="ACB74413.1"/>
    </source>
</evidence>
<evidence type="ECO:0000259" key="14">
    <source>
        <dbReference type="Pfam" id="PF07715"/>
    </source>
</evidence>
<dbReference type="HOGENOM" id="CLU_277051_0_0_0"/>
<keyword evidence="8" id="KW-0406">Ion transport</keyword>
<evidence type="ECO:0000313" key="16">
    <source>
        <dbReference type="Proteomes" id="UP000007013"/>
    </source>
</evidence>
<proteinExistence type="inferred from homology"/>
<evidence type="ECO:0000256" key="1">
    <source>
        <dbReference type="ARBA" id="ARBA00004571"/>
    </source>
</evidence>
<feature type="chain" id="PRO_5002774362" evidence="13">
    <location>
        <begin position="28"/>
        <end position="967"/>
    </location>
</feature>
<dbReference type="PROSITE" id="PS01156">
    <property type="entry name" value="TONB_DEPENDENT_REC_2"/>
    <property type="match status" value="1"/>
</dbReference>
<dbReference type="InterPro" id="IPR039426">
    <property type="entry name" value="TonB-dep_rcpt-like"/>
</dbReference>
<evidence type="ECO:0000256" key="10">
    <source>
        <dbReference type="ARBA" id="ARBA00023136"/>
    </source>
</evidence>
<evidence type="ECO:0000256" key="7">
    <source>
        <dbReference type="ARBA" id="ARBA00023004"/>
    </source>
</evidence>
<keyword evidence="7" id="KW-0408">Iron</keyword>
<dbReference type="KEGG" id="ote:Oter_1125"/>
<dbReference type="PROSITE" id="PS52016">
    <property type="entry name" value="TONB_DEPENDENT_REC_3"/>
    <property type="match status" value="1"/>
</dbReference>
<gene>
    <name evidence="15" type="ordered locus">Oter_1125</name>
</gene>
<keyword evidence="16" id="KW-1185">Reference proteome</keyword>
<dbReference type="RefSeq" id="WP_012373951.1">
    <property type="nucleotide sequence ID" value="NC_010571.1"/>
</dbReference>
<keyword evidence="9" id="KW-0798">TonB box</keyword>
<dbReference type="Proteomes" id="UP000007013">
    <property type="component" value="Chromosome"/>
</dbReference>
<dbReference type="eggNOG" id="COG4774">
    <property type="taxonomic scope" value="Bacteria"/>
</dbReference>
<protein>
    <submittedName>
        <fullName evidence="15">TonB-dependent receptor plug</fullName>
    </submittedName>
</protein>
<dbReference type="PANTHER" id="PTHR32552:SF68">
    <property type="entry name" value="FERRICHROME OUTER MEMBRANE TRANSPORTER_PHAGE RECEPTOR"/>
    <property type="match status" value="1"/>
</dbReference>
<dbReference type="OrthoDB" id="176377at2"/>
<evidence type="ECO:0000256" key="5">
    <source>
        <dbReference type="ARBA" id="ARBA00022692"/>
    </source>
</evidence>
<keyword evidence="3 12" id="KW-1134">Transmembrane beta strand</keyword>
<evidence type="ECO:0000256" key="13">
    <source>
        <dbReference type="SAM" id="SignalP"/>
    </source>
</evidence>
<dbReference type="InterPro" id="IPR037066">
    <property type="entry name" value="Plug_dom_sf"/>
</dbReference>
<dbReference type="GO" id="GO:0015344">
    <property type="term" value="F:siderophore uptake transmembrane transporter activity"/>
    <property type="evidence" value="ECO:0007669"/>
    <property type="project" value="TreeGrafter"/>
</dbReference>
<dbReference type="Pfam" id="PF07715">
    <property type="entry name" value="Plug"/>
    <property type="match status" value="1"/>
</dbReference>
<evidence type="ECO:0000256" key="6">
    <source>
        <dbReference type="ARBA" id="ARBA00022729"/>
    </source>
</evidence>
<dbReference type="InterPro" id="IPR036942">
    <property type="entry name" value="Beta-barrel_TonB_sf"/>
</dbReference>
<evidence type="ECO:0000256" key="9">
    <source>
        <dbReference type="ARBA" id="ARBA00023077"/>
    </source>
</evidence>
<dbReference type="EMBL" id="CP001032">
    <property type="protein sequence ID" value="ACB74413.1"/>
    <property type="molecule type" value="Genomic_DNA"/>
</dbReference>
<feature type="signal peptide" evidence="13">
    <location>
        <begin position="1"/>
        <end position="27"/>
    </location>
</feature>
<name>B1ZNH9_OPITP</name>